<proteinExistence type="predicted"/>
<reference evidence="2" key="1">
    <citation type="submission" date="2020-11" db="EMBL/GenBank/DDBJ databases">
        <title>Sequencing the genomes of 1000 actinobacteria strains.</title>
        <authorList>
            <person name="Klenk H.-P."/>
        </authorList>
    </citation>
    <scope>NUCLEOTIDE SEQUENCE</scope>
    <source>
        <strain evidence="2">DSM 26152</strain>
    </source>
</reference>
<dbReference type="Proteomes" id="UP000625033">
    <property type="component" value="Unassembled WGS sequence"/>
</dbReference>
<sequence>MTNQPALFTTPNTTQPTKKPATKEPLPEWLRAALETKTGGFRTAKFSRCPQCGAITLTGLNADQLAQTITADPTPLTPTDEYACTLTNRPTIHATHEGNNRWHLHYRDHLRMTTPPSDKHLVLPTHKCGARFPGFLKPPHLPTNHDPNATPPF</sequence>
<feature type="compositionally biased region" description="Low complexity" evidence="1">
    <location>
        <begin position="9"/>
        <end position="19"/>
    </location>
</feature>
<dbReference type="EMBL" id="JADOTZ010000001">
    <property type="protein sequence ID" value="MBG6083256.1"/>
    <property type="molecule type" value="Genomic_DNA"/>
</dbReference>
<accession>A0A931GHH6</accession>
<evidence type="ECO:0000313" key="3">
    <source>
        <dbReference type="Proteomes" id="UP000625033"/>
    </source>
</evidence>
<gene>
    <name evidence="2" type="ORF">IW252_000023</name>
</gene>
<evidence type="ECO:0000313" key="2">
    <source>
        <dbReference type="EMBL" id="MBG6083256.1"/>
    </source>
</evidence>
<evidence type="ECO:0000256" key="1">
    <source>
        <dbReference type="SAM" id="MobiDB-lite"/>
    </source>
</evidence>
<name>A0A931GHH6_9MICC</name>
<keyword evidence="3" id="KW-1185">Reference proteome</keyword>
<comment type="caution">
    <text evidence="2">The sequence shown here is derived from an EMBL/GenBank/DDBJ whole genome shotgun (WGS) entry which is preliminary data.</text>
</comment>
<dbReference type="AlphaFoldDB" id="A0A931GHH6"/>
<protein>
    <submittedName>
        <fullName evidence="2">Uncharacterized protein</fullName>
    </submittedName>
</protein>
<feature type="region of interest" description="Disordered" evidence="1">
    <location>
        <begin position="1"/>
        <end position="24"/>
    </location>
</feature>
<dbReference type="RefSeq" id="WP_196834715.1">
    <property type="nucleotide sequence ID" value="NZ_JADOTZ010000001.1"/>
</dbReference>
<organism evidence="2 3">
    <name type="scientific">Zhihengliuella flava</name>
    <dbReference type="NCBI Taxonomy" id="1285193"/>
    <lineage>
        <taxon>Bacteria</taxon>
        <taxon>Bacillati</taxon>
        <taxon>Actinomycetota</taxon>
        <taxon>Actinomycetes</taxon>
        <taxon>Micrococcales</taxon>
        <taxon>Micrococcaceae</taxon>
        <taxon>Zhihengliuella</taxon>
    </lineage>
</organism>